<protein>
    <submittedName>
        <fullName evidence="1">Uncharacterized protein</fullName>
    </submittedName>
</protein>
<evidence type="ECO:0000313" key="2">
    <source>
        <dbReference type="Proteomes" id="UP000184550"/>
    </source>
</evidence>
<reference evidence="1" key="1">
    <citation type="submission" date="2019-10" db="EMBL/GenBank/DDBJ databases">
        <authorList>
            <consortium name="Genoscope - CEA"/>
            <person name="William W."/>
        </authorList>
    </citation>
    <scope>NUCLEOTIDE SEQUENCE [LARGE SCALE GENOMIC DNA]</scope>
    <source>
        <strain evidence="1">BBR_PRJEB10992</strain>
    </source>
</reference>
<dbReference type="Proteomes" id="UP000184550">
    <property type="component" value="Unassembled WGS sequence"/>
</dbReference>
<dbReference type="AlphaFoldDB" id="A0A7Z9E123"/>
<accession>A0A7Z9E123</accession>
<gene>
    <name evidence="1" type="ORF">PL8927_60001</name>
</gene>
<name>A0A7Z9E123_9CYAN</name>
<keyword evidence="2" id="KW-1185">Reference proteome</keyword>
<dbReference type="EMBL" id="CZCU02000135">
    <property type="protein sequence ID" value="VXD17359.1"/>
    <property type="molecule type" value="Genomic_DNA"/>
</dbReference>
<proteinExistence type="predicted"/>
<organism evidence="1 2">
    <name type="scientific">Planktothrix serta PCC 8927</name>
    <dbReference type="NCBI Taxonomy" id="671068"/>
    <lineage>
        <taxon>Bacteria</taxon>
        <taxon>Bacillati</taxon>
        <taxon>Cyanobacteriota</taxon>
        <taxon>Cyanophyceae</taxon>
        <taxon>Oscillatoriophycideae</taxon>
        <taxon>Oscillatoriales</taxon>
        <taxon>Microcoleaceae</taxon>
        <taxon>Planktothrix</taxon>
    </lineage>
</organism>
<dbReference type="OrthoDB" id="518132at2"/>
<comment type="caution">
    <text evidence="1">The sequence shown here is derived from an EMBL/GenBank/DDBJ whole genome shotgun (WGS) entry which is preliminary data.</text>
</comment>
<sequence>MGSNQPIALEQKKNGSYWVWESGGVCYLIPKYSLKINQYNFETIQYIFECEGYSSNSQGFKLLKPAQVYSSDGGKKWQVSQLGILQFY</sequence>
<evidence type="ECO:0000313" key="1">
    <source>
        <dbReference type="EMBL" id="VXD17359.1"/>
    </source>
</evidence>